<proteinExistence type="predicted"/>
<organism evidence="2 3">
    <name type="scientific">Adineta ricciae</name>
    <name type="common">Rotifer</name>
    <dbReference type="NCBI Taxonomy" id="249248"/>
    <lineage>
        <taxon>Eukaryota</taxon>
        <taxon>Metazoa</taxon>
        <taxon>Spiralia</taxon>
        <taxon>Gnathifera</taxon>
        <taxon>Rotifera</taxon>
        <taxon>Eurotatoria</taxon>
        <taxon>Bdelloidea</taxon>
        <taxon>Adinetida</taxon>
        <taxon>Adinetidae</taxon>
        <taxon>Adineta</taxon>
    </lineage>
</organism>
<evidence type="ECO:0000256" key="1">
    <source>
        <dbReference type="SAM" id="MobiDB-lite"/>
    </source>
</evidence>
<comment type="caution">
    <text evidence="2">The sequence shown here is derived from an EMBL/GenBank/DDBJ whole genome shotgun (WGS) entry which is preliminary data.</text>
</comment>
<reference evidence="2" key="1">
    <citation type="submission" date="2021-02" db="EMBL/GenBank/DDBJ databases">
        <authorList>
            <person name="Nowell W R."/>
        </authorList>
    </citation>
    <scope>NUCLEOTIDE SEQUENCE</scope>
</reference>
<dbReference type="Proteomes" id="UP000663828">
    <property type="component" value="Unassembled WGS sequence"/>
</dbReference>
<dbReference type="EMBL" id="CAJNOR010019394">
    <property type="protein sequence ID" value="CAF1689559.1"/>
    <property type="molecule type" value="Genomic_DNA"/>
</dbReference>
<gene>
    <name evidence="2" type="ORF">XAT740_LOCUS63358</name>
</gene>
<feature type="non-terminal residue" evidence="2">
    <location>
        <position position="1"/>
    </location>
</feature>
<accession>A0A816HKK1</accession>
<dbReference type="AlphaFoldDB" id="A0A816HKK1"/>
<keyword evidence="3" id="KW-1185">Reference proteome</keyword>
<name>A0A816HKK1_ADIRI</name>
<evidence type="ECO:0000313" key="3">
    <source>
        <dbReference type="Proteomes" id="UP000663828"/>
    </source>
</evidence>
<feature type="compositionally biased region" description="Acidic residues" evidence="1">
    <location>
        <begin position="16"/>
        <end position="27"/>
    </location>
</feature>
<evidence type="ECO:0000313" key="2">
    <source>
        <dbReference type="EMBL" id="CAF1689559.1"/>
    </source>
</evidence>
<protein>
    <submittedName>
        <fullName evidence="2">Uncharacterized protein</fullName>
    </submittedName>
</protein>
<feature type="region of interest" description="Disordered" evidence="1">
    <location>
        <begin position="1"/>
        <end position="27"/>
    </location>
</feature>
<sequence>GENGDGSGVGHVAIDDYIDEAVDDNQY</sequence>